<protein>
    <submittedName>
        <fullName evidence="2">23166_t:CDS:1</fullName>
    </submittedName>
</protein>
<proteinExistence type="predicted"/>
<feature type="non-terminal residue" evidence="2">
    <location>
        <position position="49"/>
    </location>
</feature>
<feature type="compositionally biased region" description="Basic and acidic residues" evidence="1">
    <location>
        <begin position="39"/>
        <end position="49"/>
    </location>
</feature>
<organism evidence="2 3">
    <name type="scientific">Dentiscutata erythropus</name>
    <dbReference type="NCBI Taxonomy" id="1348616"/>
    <lineage>
        <taxon>Eukaryota</taxon>
        <taxon>Fungi</taxon>
        <taxon>Fungi incertae sedis</taxon>
        <taxon>Mucoromycota</taxon>
        <taxon>Glomeromycotina</taxon>
        <taxon>Glomeromycetes</taxon>
        <taxon>Diversisporales</taxon>
        <taxon>Gigasporaceae</taxon>
        <taxon>Dentiscutata</taxon>
    </lineage>
</organism>
<dbReference type="AlphaFoldDB" id="A0A9N9J2J9"/>
<feature type="compositionally biased region" description="Polar residues" evidence="1">
    <location>
        <begin position="1"/>
        <end position="10"/>
    </location>
</feature>
<comment type="caution">
    <text evidence="2">The sequence shown here is derived from an EMBL/GenBank/DDBJ whole genome shotgun (WGS) entry which is preliminary data.</text>
</comment>
<evidence type="ECO:0000313" key="3">
    <source>
        <dbReference type="Proteomes" id="UP000789405"/>
    </source>
</evidence>
<evidence type="ECO:0000313" key="2">
    <source>
        <dbReference type="EMBL" id="CAG8759052.1"/>
    </source>
</evidence>
<accession>A0A9N9J2J9</accession>
<sequence>MYQYNEIPNVTQSANNQNSISNITSPATMKTNSNPTTRLKKEGVSKGKK</sequence>
<feature type="compositionally biased region" description="Low complexity" evidence="1">
    <location>
        <begin position="11"/>
        <end position="25"/>
    </location>
</feature>
<evidence type="ECO:0000256" key="1">
    <source>
        <dbReference type="SAM" id="MobiDB-lite"/>
    </source>
</evidence>
<feature type="region of interest" description="Disordered" evidence="1">
    <location>
        <begin position="1"/>
        <end position="49"/>
    </location>
</feature>
<dbReference type="EMBL" id="CAJVPY010016838">
    <property type="protein sequence ID" value="CAG8759052.1"/>
    <property type="molecule type" value="Genomic_DNA"/>
</dbReference>
<feature type="compositionally biased region" description="Polar residues" evidence="1">
    <location>
        <begin position="26"/>
        <end position="37"/>
    </location>
</feature>
<dbReference type="Proteomes" id="UP000789405">
    <property type="component" value="Unassembled WGS sequence"/>
</dbReference>
<gene>
    <name evidence="2" type="ORF">DERYTH_LOCUS17638</name>
</gene>
<reference evidence="2" key="1">
    <citation type="submission" date="2021-06" db="EMBL/GenBank/DDBJ databases">
        <authorList>
            <person name="Kallberg Y."/>
            <person name="Tangrot J."/>
            <person name="Rosling A."/>
        </authorList>
    </citation>
    <scope>NUCLEOTIDE SEQUENCE</scope>
    <source>
        <strain evidence="2">MA453B</strain>
    </source>
</reference>
<name>A0A9N9J2J9_9GLOM</name>
<keyword evidence="3" id="KW-1185">Reference proteome</keyword>